<dbReference type="AlphaFoldDB" id="A0A8C3BM92"/>
<protein>
    <recommendedName>
        <fullName evidence="4">Ig-like domain-containing protein</fullName>
    </recommendedName>
</protein>
<organism evidence="2 3">
    <name type="scientific">Cairina moschata</name>
    <name type="common">Muscovy duck</name>
    <dbReference type="NCBI Taxonomy" id="8855"/>
    <lineage>
        <taxon>Eukaryota</taxon>
        <taxon>Metazoa</taxon>
        <taxon>Chordata</taxon>
        <taxon>Craniata</taxon>
        <taxon>Vertebrata</taxon>
        <taxon>Euteleostomi</taxon>
        <taxon>Archelosauria</taxon>
        <taxon>Archosauria</taxon>
        <taxon>Dinosauria</taxon>
        <taxon>Saurischia</taxon>
        <taxon>Theropoda</taxon>
        <taxon>Coelurosauria</taxon>
        <taxon>Aves</taxon>
        <taxon>Neognathae</taxon>
        <taxon>Galloanserae</taxon>
        <taxon>Anseriformes</taxon>
        <taxon>Anatidae</taxon>
        <taxon>Anatinae</taxon>
        <taxon>Cairina</taxon>
    </lineage>
</organism>
<dbReference type="GO" id="GO:0005886">
    <property type="term" value="C:plasma membrane"/>
    <property type="evidence" value="ECO:0007669"/>
    <property type="project" value="TreeGrafter"/>
</dbReference>
<dbReference type="InterPro" id="IPR051874">
    <property type="entry name" value="Ig-like_domain-LISCH7"/>
</dbReference>
<feature type="region of interest" description="Disordered" evidence="1">
    <location>
        <begin position="301"/>
        <end position="324"/>
    </location>
</feature>
<dbReference type="GO" id="GO:0060856">
    <property type="term" value="P:establishment of blood-brain barrier"/>
    <property type="evidence" value="ECO:0007669"/>
    <property type="project" value="TreeGrafter"/>
</dbReference>
<feature type="region of interest" description="Disordered" evidence="1">
    <location>
        <begin position="118"/>
        <end position="179"/>
    </location>
</feature>
<evidence type="ECO:0000313" key="3">
    <source>
        <dbReference type="Proteomes" id="UP000694556"/>
    </source>
</evidence>
<dbReference type="Proteomes" id="UP000694556">
    <property type="component" value="Unassembled WGS sequence"/>
</dbReference>
<evidence type="ECO:0000313" key="2">
    <source>
        <dbReference type="Ensembl" id="ENSCMMP00000007906.1"/>
    </source>
</evidence>
<accession>A0A8C3BM92</accession>
<reference evidence="2" key="1">
    <citation type="submission" date="2025-08" db="UniProtKB">
        <authorList>
            <consortium name="Ensembl"/>
        </authorList>
    </citation>
    <scope>IDENTIFICATION</scope>
</reference>
<feature type="region of interest" description="Disordered" evidence="1">
    <location>
        <begin position="342"/>
        <end position="450"/>
    </location>
</feature>
<evidence type="ECO:0008006" key="4">
    <source>
        <dbReference type="Google" id="ProtNLM"/>
    </source>
</evidence>
<evidence type="ECO:0000256" key="1">
    <source>
        <dbReference type="SAM" id="MobiDB-lite"/>
    </source>
</evidence>
<dbReference type="GO" id="GO:1904274">
    <property type="term" value="P:tricellular tight junction assembly"/>
    <property type="evidence" value="ECO:0007669"/>
    <property type="project" value="TreeGrafter"/>
</dbReference>
<keyword evidence="3" id="KW-1185">Reference proteome</keyword>
<dbReference type="Ensembl" id="ENSCMMT00000008708.1">
    <property type="protein sequence ID" value="ENSCMMP00000007906.1"/>
    <property type="gene ID" value="ENSCMMG00000005013.1"/>
</dbReference>
<dbReference type="GO" id="GO:0061689">
    <property type="term" value="C:tricellular tight junction"/>
    <property type="evidence" value="ECO:0007669"/>
    <property type="project" value="TreeGrafter"/>
</dbReference>
<feature type="compositionally biased region" description="Pro residues" evidence="1">
    <location>
        <begin position="118"/>
        <end position="130"/>
    </location>
</feature>
<name>A0A8C3BM92_CAIMO</name>
<feature type="compositionally biased region" description="Low complexity" evidence="1">
    <location>
        <begin position="155"/>
        <end position="174"/>
    </location>
</feature>
<sequence>MGAGGDFRVLGGNWGLGSNWVLRVLGGGKLGAMGCWGGYRVLLGAGGGLWVLQGAGGVPWVLWGRGWAMGCCGVGGGSHGCHGVGGGPVGVPGVPPPPDPPSPPTAAPAPCRVAPAPRCPPPPSAPPLPPDCVLDEGDAGTGGHRDSAGGGAAPGGVTTEGTGPPSATTPPGDTSNNVTAVSRGEATTGGRVTMSQGAELSLGPAAWGDSGVYICTVTSAQDLEGNNEAVAELVVLASLPEPPLPGTQPVYLAGKAATSGAGSVYGGLYAPPPKGPPPPAIALGPIGNGYGYSGASVSGHSSQVPLLRDTDSNLGSVPAGPSVAPPSMRVLRYLEDELNAFEPHGRYPPSGAGAPSDISSLHEAPDAWAPRGRPVSPPHSRSPPRGRWHSVEDLGSSRGGSPPPSRPRSRSRDDLLGEAAPLPRLPPVGPPGPPRRLRKNDAMSRESLVV</sequence>
<dbReference type="PANTHER" id="PTHR15923">
    <property type="entry name" value="TRANSMEMBRANE AND IMMUNOGLOBULIN DOMAIN-CONTAINING PROTEIN"/>
    <property type="match status" value="1"/>
</dbReference>
<feature type="compositionally biased region" description="Low complexity" evidence="1">
    <location>
        <begin position="315"/>
        <end position="324"/>
    </location>
</feature>
<feature type="region of interest" description="Disordered" evidence="1">
    <location>
        <begin position="92"/>
        <end position="111"/>
    </location>
</feature>
<feature type="compositionally biased region" description="Pro residues" evidence="1">
    <location>
        <begin position="93"/>
        <end position="107"/>
    </location>
</feature>
<reference evidence="2" key="2">
    <citation type="submission" date="2025-09" db="UniProtKB">
        <authorList>
            <consortium name="Ensembl"/>
        </authorList>
    </citation>
    <scope>IDENTIFICATION</scope>
</reference>
<dbReference type="PANTHER" id="PTHR15923:SF1">
    <property type="entry name" value="LIPOLYSIS-STIMULATED LIPOPROTEIN RECEPTOR"/>
    <property type="match status" value="1"/>
</dbReference>
<feature type="compositionally biased region" description="Pro residues" evidence="1">
    <location>
        <begin position="423"/>
        <end position="434"/>
    </location>
</feature>
<proteinExistence type="predicted"/>